<proteinExistence type="predicted"/>
<sequence>WAEPEHELQTAHALSYREMASP</sequence>
<dbReference type="EMBL" id="LAZR01056353">
    <property type="protein sequence ID" value="KKK74370.1"/>
    <property type="molecule type" value="Genomic_DNA"/>
</dbReference>
<feature type="region of interest" description="Disordered" evidence="1">
    <location>
        <begin position="1"/>
        <end position="22"/>
    </location>
</feature>
<protein>
    <submittedName>
        <fullName evidence="2">Uncharacterized protein</fullName>
    </submittedName>
</protein>
<accession>A0A0F8YL01</accession>
<name>A0A0F8YL01_9ZZZZ</name>
<dbReference type="AlphaFoldDB" id="A0A0F8YL01"/>
<reference evidence="2" key="1">
    <citation type="journal article" date="2015" name="Nature">
        <title>Complex archaea that bridge the gap between prokaryotes and eukaryotes.</title>
        <authorList>
            <person name="Spang A."/>
            <person name="Saw J.H."/>
            <person name="Jorgensen S.L."/>
            <person name="Zaremba-Niedzwiedzka K."/>
            <person name="Martijn J."/>
            <person name="Lind A.E."/>
            <person name="van Eijk R."/>
            <person name="Schleper C."/>
            <person name="Guy L."/>
            <person name="Ettema T.J."/>
        </authorList>
    </citation>
    <scope>NUCLEOTIDE SEQUENCE</scope>
</reference>
<evidence type="ECO:0000256" key="1">
    <source>
        <dbReference type="SAM" id="MobiDB-lite"/>
    </source>
</evidence>
<evidence type="ECO:0000313" key="2">
    <source>
        <dbReference type="EMBL" id="KKK74370.1"/>
    </source>
</evidence>
<feature type="non-terminal residue" evidence="2">
    <location>
        <position position="1"/>
    </location>
</feature>
<comment type="caution">
    <text evidence="2">The sequence shown here is derived from an EMBL/GenBank/DDBJ whole genome shotgun (WGS) entry which is preliminary data.</text>
</comment>
<gene>
    <name evidence="2" type="ORF">LCGC14_2884440</name>
</gene>
<organism evidence="2">
    <name type="scientific">marine sediment metagenome</name>
    <dbReference type="NCBI Taxonomy" id="412755"/>
    <lineage>
        <taxon>unclassified sequences</taxon>
        <taxon>metagenomes</taxon>
        <taxon>ecological metagenomes</taxon>
    </lineage>
</organism>